<comment type="subcellular location">
    <subcellularLocation>
        <location evidence="1 9">Cytoplasm</location>
    </subcellularLocation>
</comment>
<comment type="subunit">
    <text evidence="9">Forms a cyclic heterotetrameric complex composed of two molecules of XerC and two molecules of XerD.</text>
</comment>
<feature type="active site" evidence="9">
    <location>
        <position position="167"/>
    </location>
</feature>
<dbReference type="InterPro" id="IPR011010">
    <property type="entry name" value="DNA_brk_join_enz"/>
</dbReference>
<dbReference type="GO" id="GO:0005737">
    <property type="term" value="C:cytoplasm"/>
    <property type="evidence" value="ECO:0007669"/>
    <property type="project" value="UniProtKB-SubCell"/>
</dbReference>
<evidence type="ECO:0000259" key="11">
    <source>
        <dbReference type="PROSITE" id="PS51898"/>
    </source>
</evidence>
<feature type="active site" description="O-(3'-phospho-DNA)-tyrosine intermediate" evidence="9">
    <location>
        <position position="310"/>
    </location>
</feature>
<dbReference type="InterPro" id="IPR050090">
    <property type="entry name" value="Tyrosine_recombinase_XerCD"/>
</dbReference>
<name>S4XEN1_9CORY</name>
<evidence type="ECO:0000313" key="14">
    <source>
        <dbReference type="Proteomes" id="UP000014809"/>
    </source>
</evidence>
<dbReference type="InterPro" id="IPR010998">
    <property type="entry name" value="Integrase_recombinase_N"/>
</dbReference>
<protein>
    <recommendedName>
        <fullName evidence="9">Tyrosine recombinase XerC</fullName>
    </recommendedName>
</protein>
<evidence type="ECO:0000256" key="5">
    <source>
        <dbReference type="ARBA" id="ARBA00022908"/>
    </source>
</evidence>
<dbReference type="PROSITE" id="PS51900">
    <property type="entry name" value="CB"/>
    <property type="match status" value="1"/>
</dbReference>
<feature type="active site" evidence="9">
    <location>
        <position position="278"/>
    </location>
</feature>
<evidence type="ECO:0000256" key="6">
    <source>
        <dbReference type="ARBA" id="ARBA00023125"/>
    </source>
</evidence>
<dbReference type="eggNOG" id="COG4974">
    <property type="taxonomic scope" value="Bacteria"/>
</dbReference>
<dbReference type="InterPro" id="IPR002104">
    <property type="entry name" value="Integrase_catalytic"/>
</dbReference>
<dbReference type="RefSeq" id="WP_020441380.1">
    <property type="nucleotide sequence ID" value="NC_021663.1"/>
</dbReference>
<keyword evidence="3 9" id="KW-0132">Cell division</keyword>
<keyword evidence="2 9" id="KW-0963">Cytoplasm</keyword>
<evidence type="ECO:0000256" key="10">
    <source>
        <dbReference type="SAM" id="MobiDB-lite"/>
    </source>
</evidence>
<dbReference type="KEGG" id="cter:A606_06860"/>
<dbReference type="HOGENOM" id="CLU_027562_9_0_11"/>
<keyword evidence="7 9" id="KW-0233">DNA recombination</keyword>
<dbReference type="PATRIC" id="fig|1200352.3.peg.1400"/>
<dbReference type="Gene3D" id="1.10.150.130">
    <property type="match status" value="1"/>
</dbReference>
<dbReference type="SUPFAM" id="SSF56349">
    <property type="entry name" value="DNA breaking-rejoining enzymes"/>
    <property type="match status" value="1"/>
</dbReference>
<dbReference type="InterPro" id="IPR023009">
    <property type="entry name" value="Tyrosine_recombinase_XerC/XerD"/>
</dbReference>
<keyword evidence="5 9" id="KW-0229">DNA integration</keyword>
<dbReference type="EMBL" id="CP003696">
    <property type="protein sequence ID" value="AGP31019.1"/>
    <property type="molecule type" value="Genomic_DNA"/>
</dbReference>
<dbReference type="OrthoDB" id="9801717at2"/>
<keyword evidence="8 9" id="KW-0131">Cell cycle</keyword>
<dbReference type="AlphaFoldDB" id="S4XEN1"/>
<dbReference type="HAMAP" id="MF_01808">
    <property type="entry name" value="Recomb_XerC_XerD"/>
    <property type="match status" value="1"/>
</dbReference>
<keyword evidence="4 9" id="KW-0159">Chromosome partition</keyword>
<reference evidence="13 14" key="1">
    <citation type="submission" date="2012-06" db="EMBL/GenBank/DDBJ databases">
        <title>Complete genome sequence of Corynebacterium terpenotabidum Y-11 (=DSM 44721).</title>
        <authorList>
            <person name="Ruckert C."/>
            <person name="Albersmeier A."/>
            <person name="Al-Dilaimi A."/>
            <person name="Szczepanowski R."/>
            <person name="Kalinowski J."/>
        </authorList>
    </citation>
    <scope>NUCLEOTIDE SEQUENCE [LARGE SCALE GENOMIC DNA]</scope>
    <source>
        <strain evidence="13 14">Y-11</strain>
    </source>
</reference>
<dbReference type="InterPro" id="IPR013762">
    <property type="entry name" value="Integrase-like_cat_sf"/>
</dbReference>
<keyword evidence="6 9" id="KW-0238">DNA-binding</keyword>
<evidence type="ECO:0000256" key="1">
    <source>
        <dbReference type="ARBA" id="ARBA00004496"/>
    </source>
</evidence>
<dbReference type="Gene3D" id="1.10.443.10">
    <property type="entry name" value="Intergrase catalytic core"/>
    <property type="match status" value="1"/>
</dbReference>
<dbReference type="InterPro" id="IPR044068">
    <property type="entry name" value="CB"/>
</dbReference>
<evidence type="ECO:0000256" key="4">
    <source>
        <dbReference type="ARBA" id="ARBA00022829"/>
    </source>
</evidence>
<evidence type="ECO:0000256" key="9">
    <source>
        <dbReference type="HAMAP-Rule" id="MF_01808"/>
    </source>
</evidence>
<sequence>MSTEMGRLVDGYLEYLELVKGRSTNTVRAYGSDLRAAFEGVETLEGFTLDHCRNVLDWAVENGDAKSTLARIASSLRGFGGWLVHTGTLTVNPTAGLQTPKVSRTLPRVLREDQVSDMLEQSRSRAGAGNDGATPGYGTRSDTDGEPSPKDIRDWAMLELLYATGIRVSELAGADITDLGGTGDPGARSLRVVGKGSKTRVVPFGPTVENALRRWLAVRPRMLPTRDARVAGGVGEGAQPALFLGMRGGRIDVRQVRTAVHRATGGAGVPEIAPHGLRHSAATAVLDGGADLRVVQQLLGHTSMNTTQIYTHVGTDRLQAVYRRAHPRSGSQD</sequence>
<dbReference type="PROSITE" id="PS51898">
    <property type="entry name" value="TYR_RECOMBINASE"/>
    <property type="match status" value="1"/>
</dbReference>
<keyword evidence="14" id="KW-1185">Reference proteome</keyword>
<dbReference type="Pfam" id="PF00589">
    <property type="entry name" value="Phage_integrase"/>
    <property type="match status" value="1"/>
</dbReference>
<evidence type="ECO:0000256" key="7">
    <source>
        <dbReference type="ARBA" id="ARBA00023172"/>
    </source>
</evidence>
<feature type="domain" description="Core-binding (CB)" evidence="12">
    <location>
        <begin position="3"/>
        <end position="84"/>
    </location>
</feature>
<evidence type="ECO:0000256" key="2">
    <source>
        <dbReference type="ARBA" id="ARBA00022490"/>
    </source>
</evidence>
<comment type="similarity">
    <text evidence="9">Belongs to the 'phage' integrase family. XerC subfamily.</text>
</comment>
<organism evidence="13 14">
    <name type="scientific">Corynebacterium terpenotabidum Y-11</name>
    <dbReference type="NCBI Taxonomy" id="1200352"/>
    <lineage>
        <taxon>Bacteria</taxon>
        <taxon>Bacillati</taxon>
        <taxon>Actinomycetota</taxon>
        <taxon>Actinomycetes</taxon>
        <taxon>Mycobacteriales</taxon>
        <taxon>Corynebacteriaceae</taxon>
        <taxon>Corynebacterium</taxon>
    </lineage>
</organism>
<evidence type="ECO:0000259" key="12">
    <source>
        <dbReference type="PROSITE" id="PS51900"/>
    </source>
</evidence>
<evidence type="ECO:0000256" key="8">
    <source>
        <dbReference type="ARBA" id="ARBA00023306"/>
    </source>
</evidence>
<feature type="compositionally biased region" description="Basic and acidic residues" evidence="10">
    <location>
        <begin position="141"/>
        <end position="150"/>
    </location>
</feature>
<dbReference type="GO" id="GO:0009037">
    <property type="term" value="F:tyrosine-based site-specific recombinase activity"/>
    <property type="evidence" value="ECO:0007669"/>
    <property type="project" value="UniProtKB-UniRule"/>
</dbReference>
<dbReference type="PANTHER" id="PTHR30349:SF77">
    <property type="entry name" value="TYROSINE RECOMBINASE XERC"/>
    <property type="match status" value="1"/>
</dbReference>
<dbReference type="GO" id="GO:0051301">
    <property type="term" value="P:cell division"/>
    <property type="evidence" value="ECO:0007669"/>
    <property type="project" value="UniProtKB-KW"/>
</dbReference>
<evidence type="ECO:0000256" key="3">
    <source>
        <dbReference type="ARBA" id="ARBA00022618"/>
    </source>
</evidence>
<dbReference type="STRING" id="1200352.A606_06860"/>
<feature type="domain" description="Tyr recombinase" evidence="11">
    <location>
        <begin position="105"/>
        <end position="323"/>
    </location>
</feature>
<feature type="active site" evidence="9">
    <location>
        <position position="195"/>
    </location>
</feature>
<dbReference type="Proteomes" id="UP000014809">
    <property type="component" value="Chromosome"/>
</dbReference>
<evidence type="ECO:0000313" key="13">
    <source>
        <dbReference type="EMBL" id="AGP31019.1"/>
    </source>
</evidence>
<accession>S4XEN1</accession>
<feature type="active site" evidence="9">
    <location>
        <position position="301"/>
    </location>
</feature>
<feature type="active site" evidence="9">
    <location>
        <position position="275"/>
    </location>
</feature>
<dbReference type="InterPro" id="IPR004107">
    <property type="entry name" value="Integrase_SAM-like_N"/>
</dbReference>
<dbReference type="Pfam" id="PF02899">
    <property type="entry name" value="Phage_int_SAM_1"/>
    <property type="match status" value="1"/>
</dbReference>
<dbReference type="GO" id="GO:0003677">
    <property type="term" value="F:DNA binding"/>
    <property type="evidence" value="ECO:0007669"/>
    <property type="project" value="UniProtKB-UniRule"/>
</dbReference>
<dbReference type="PANTHER" id="PTHR30349">
    <property type="entry name" value="PHAGE INTEGRASE-RELATED"/>
    <property type="match status" value="1"/>
</dbReference>
<dbReference type="GO" id="GO:0007059">
    <property type="term" value="P:chromosome segregation"/>
    <property type="evidence" value="ECO:0007669"/>
    <property type="project" value="UniProtKB-UniRule"/>
</dbReference>
<feature type="region of interest" description="Disordered" evidence="10">
    <location>
        <begin position="96"/>
        <end position="150"/>
    </location>
</feature>
<comment type="function">
    <text evidence="9">Site-specific tyrosine recombinase, which acts by catalyzing the cutting and rejoining of the recombining DNA molecules. The XerC-XerD complex is essential to convert dimers of the bacterial chromosome into monomers to permit their segregation at cell division. It also contributes to the segregational stability of plasmids.</text>
</comment>
<proteinExistence type="inferred from homology"/>
<dbReference type="GO" id="GO:0006313">
    <property type="term" value="P:DNA transposition"/>
    <property type="evidence" value="ECO:0007669"/>
    <property type="project" value="UniProtKB-UniRule"/>
</dbReference>
<gene>
    <name evidence="9" type="primary">xerC</name>
    <name evidence="13" type="ORF">A606_06860</name>
</gene>